<sequence length="69" mass="7601">MSRADLKNDVSWFKSSYSNGTQDCVEVADLHGTVGLRDTKDRESGVVTVGAAQWRSFIAATDELFAHRP</sequence>
<evidence type="ECO:0000313" key="3">
    <source>
        <dbReference type="Proteomes" id="UP000311713"/>
    </source>
</evidence>
<gene>
    <name evidence="2" type="ORF">FH715_13080</name>
</gene>
<name>A0A5C4V473_9ACTN</name>
<dbReference type="AlphaFoldDB" id="A0A5C4V473"/>
<evidence type="ECO:0000259" key="1">
    <source>
        <dbReference type="Pfam" id="PF04149"/>
    </source>
</evidence>
<dbReference type="Pfam" id="PF04149">
    <property type="entry name" value="DUF397"/>
    <property type="match status" value="1"/>
</dbReference>
<feature type="domain" description="DUF397" evidence="1">
    <location>
        <begin position="11"/>
        <end position="60"/>
    </location>
</feature>
<evidence type="ECO:0000313" key="2">
    <source>
        <dbReference type="EMBL" id="TNM30276.1"/>
    </source>
</evidence>
<dbReference type="InterPro" id="IPR007278">
    <property type="entry name" value="DUF397"/>
</dbReference>
<comment type="caution">
    <text evidence="2">The sequence shown here is derived from an EMBL/GenBank/DDBJ whole genome shotgun (WGS) entry which is preliminary data.</text>
</comment>
<dbReference type="OrthoDB" id="4323652at2"/>
<organism evidence="2 3">
    <name type="scientific">Streptomyces sedi</name>
    <dbReference type="NCBI Taxonomy" id="555059"/>
    <lineage>
        <taxon>Bacteria</taxon>
        <taxon>Bacillati</taxon>
        <taxon>Actinomycetota</taxon>
        <taxon>Actinomycetes</taxon>
        <taxon>Kitasatosporales</taxon>
        <taxon>Streptomycetaceae</taxon>
        <taxon>Streptomyces</taxon>
    </lineage>
</organism>
<dbReference type="Proteomes" id="UP000311713">
    <property type="component" value="Unassembled WGS sequence"/>
</dbReference>
<dbReference type="EMBL" id="VDGT01000008">
    <property type="protein sequence ID" value="TNM30276.1"/>
    <property type="molecule type" value="Genomic_DNA"/>
</dbReference>
<proteinExistence type="predicted"/>
<reference evidence="2 3" key="1">
    <citation type="submission" date="2019-06" db="EMBL/GenBank/DDBJ databases">
        <title>Draft genome of Streptomyces sedi sp. JCM16909.</title>
        <authorList>
            <person name="Klykleung N."/>
            <person name="Tanasupawat S."/>
            <person name="Kudo T."/>
            <person name="Yuki M."/>
            <person name="Ohkuma M."/>
        </authorList>
    </citation>
    <scope>NUCLEOTIDE SEQUENCE [LARGE SCALE GENOMIC DNA]</scope>
    <source>
        <strain evidence="2 3">JCM 16909</strain>
    </source>
</reference>
<accession>A0A5C4V473</accession>
<protein>
    <submittedName>
        <fullName evidence="2">DUF397 domain-containing protein</fullName>
    </submittedName>
</protein>
<keyword evidence="3" id="KW-1185">Reference proteome</keyword>
<dbReference type="RefSeq" id="WP_139644685.1">
    <property type="nucleotide sequence ID" value="NZ_BAAAZS010000003.1"/>
</dbReference>